<reference evidence="1 2" key="1">
    <citation type="journal article" date="2020" name="Genomics">
        <title>Complete, high-quality genomes from long-read metagenomic sequencing of two wolf lichen thalli reveals enigmatic genome architecture.</title>
        <authorList>
            <person name="McKenzie S.K."/>
            <person name="Walston R.F."/>
            <person name="Allen J.L."/>
        </authorList>
    </citation>
    <scope>NUCLEOTIDE SEQUENCE [LARGE SCALE GENOMIC DNA]</scope>
    <source>
        <strain evidence="1">WasteWater1</strain>
    </source>
</reference>
<name>A0A8H6FBD1_9LECA</name>
<comment type="caution">
    <text evidence="1">The sequence shown here is derived from an EMBL/GenBank/DDBJ whole genome shotgun (WGS) entry which is preliminary data.</text>
</comment>
<dbReference type="EMBL" id="JACCJB010000013">
    <property type="protein sequence ID" value="KAF6221658.1"/>
    <property type="molecule type" value="Genomic_DNA"/>
</dbReference>
<evidence type="ECO:0000313" key="2">
    <source>
        <dbReference type="Proteomes" id="UP000593566"/>
    </source>
</evidence>
<organism evidence="1 2">
    <name type="scientific">Letharia lupina</name>
    <dbReference type="NCBI Taxonomy" id="560253"/>
    <lineage>
        <taxon>Eukaryota</taxon>
        <taxon>Fungi</taxon>
        <taxon>Dikarya</taxon>
        <taxon>Ascomycota</taxon>
        <taxon>Pezizomycotina</taxon>
        <taxon>Lecanoromycetes</taxon>
        <taxon>OSLEUM clade</taxon>
        <taxon>Lecanoromycetidae</taxon>
        <taxon>Lecanorales</taxon>
        <taxon>Lecanorineae</taxon>
        <taxon>Parmeliaceae</taxon>
        <taxon>Letharia</taxon>
    </lineage>
</organism>
<dbReference type="GeneID" id="59330040"/>
<dbReference type="AlphaFoldDB" id="A0A8H6FBD1"/>
<dbReference type="InterPro" id="IPR024079">
    <property type="entry name" value="MetalloPept_cat_dom_sf"/>
</dbReference>
<dbReference type="RefSeq" id="XP_037151093.1">
    <property type="nucleotide sequence ID" value="XM_037292554.1"/>
</dbReference>
<sequence>MEMDYNHTFIRSDTADPLSSFANFEATVLRPIFCLPQYVPLQFPALDNTTIAATNLTGVPASFPFVIEGCGAYTGNLVDVLIKAIAALTPALNDVGLGLDSHHGFRALFKDGATSTYVRGILRSIASAQPLKGLKPDPSVPSAPRFACVTRSTVSQYKFLELDPWEICSRPDAGQAFYLGGSSYIFLCSSFWWGRIAPHKNTCPSVRENQFLGGGEALSMYLTYLVIHEMVHFYLGKASLGAFTDPPEVYPINDCVALDPLDSVHNPQNYQFYVAMAEQGCTKVPDPDRPPFLSNQSKSSLPAFLLTDAVNTQPSLAAAVEKLPTVTTIPVLESLHNDPDDNLGLQSYES</sequence>
<keyword evidence="2" id="KW-1185">Reference proteome</keyword>
<evidence type="ECO:0000313" key="1">
    <source>
        <dbReference type="EMBL" id="KAF6221658.1"/>
    </source>
</evidence>
<dbReference type="Gene3D" id="3.40.390.10">
    <property type="entry name" value="Collagenase (Catalytic Domain)"/>
    <property type="match status" value="1"/>
</dbReference>
<dbReference type="Proteomes" id="UP000593566">
    <property type="component" value="Unassembled WGS sequence"/>
</dbReference>
<dbReference type="GO" id="GO:0008237">
    <property type="term" value="F:metallopeptidase activity"/>
    <property type="evidence" value="ECO:0007669"/>
    <property type="project" value="InterPro"/>
</dbReference>
<proteinExistence type="predicted"/>
<gene>
    <name evidence="1" type="ORF">HO133_001626</name>
</gene>
<accession>A0A8H6FBD1</accession>
<protein>
    <submittedName>
        <fullName evidence="1">Uncharacterized protein</fullName>
    </submittedName>
</protein>